<comment type="caution">
    <text evidence="2">The sequence shown here is derived from an EMBL/GenBank/DDBJ whole genome shotgun (WGS) entry which is preliminary data.</text>
</comment>
<protein>
    <submittedName>
        <fullName evidence="2">Uncharacterized protein</fullName>
    </submittedName>
</protein>
<evidence type="ECO:0000313" key="2">
    <source>
        <dbReference type="EMBL" id="KAK8759552.1"/>
    </source>
</evidence>
<gene>
    <name evidence="2" type="ORF">V5799_002816</name>
</gene>
<reference evidence="2 3" key="1">
    <citation type="journal article" date="2023" name="Arcadia Sci">
        <title>De novo assembly of a long-read Amblyomma americanum tick genome.</title>
        <authorList>
            <person name="Chou S."/>
            <person name="Poskanzer K.E."/>
            <person name="Rollins M."/>
            <person name="Thuy-Boun P.S."/>
        </authorList>
    </citation>
    <scope>NUCLEOTIDE SEQUENCE [LARGE SCALE GENOMIC DNA]</scope>
    <source>
        <strain evidence="2">F_SG_1</strain>
        <tissue evidence="2">Salivary glands</tissue>
    </source>
</reference>
<dbReference type="Proteomes" id="UP001321473">
    <property type="component" value="Unassembled WGS sequence"/>
</dbReference>
<dbReference type="EMBL" id="JARKHS020032931">
    <property type="protein sequence ID" value="KAK8759552.1"/>
    <property type="molecule type" value="Genomic_DNA"/>
</dbReference>
<organism evidence="2 3">
    <name type="scientific">Amblyomma americanum</name>
    <name type="common">Lone star tick</name>
    <dbReference type="NCBI Taxonomy" id="6943"/>
    <lineage>
        <taxon>Eukaryota</taxon>
        <taxon>Metazoa</taxon>
        <taxon>Ecdysozoa</taxon>
        <taxon>Arthropoda</taxon>
        <taxon>Chelicerata</taxon>
        <taxon>Arachnida</taxon>
        <taxon>Acari</taxon>
        <taxon>Parasitiformes</taxon>
        <taxon>Ixodida</taxon>
        <taxon>Ixodoidea</taxon>
        <taxon>Ixodidae</taxon>
        <taxon>Amblyomminae</taxon>
        <taxon>Amblyomma</taxon>
    </lineage>
</organism>
<evidence type="ECO:0000313" key="3">
    <source>
        <dbReference type="Proteomes" id="UP001321473"/>
    </source>
</evidence>
<accession>A0AAQ4DAR2</accession>
<sequence length="68" mass="7298">MIQKAGPKLVTRQHYHQQPLQATATVNKRTLTPVTRSLTLGGVWGLVLASTLDIKELASHGPADSHGT</sequence>
<dbReference type="AlphaFoldDB" id="A0AAQ4DAR2"/>
<feature type="region of interest" description="Disordered" evidence="1">
    <location>
        <begin position="1"/>
        <end position="21"/>
    </location>
</feature>
<name>A0AAQ4DAR2_AMBAM</name>
<evidence type="ECO:0000256" key="1">
    <source>
        <dbReference type="SAM" id="MobiDB-lite"/>
    </source>
</evidence>
<keyword evidence="3" id="KW-1185">Reference proteome</keyword>
<proteinExistence type="predicted"/>